<dbReference type="PANTHER" id="PTHR30472">
    <property type="entry name" value="FERRIC ENTEROBACTIN TRANSPORT SYSTEM PERMEASE PROTEIN"/>
    <property type="match status" value="1"/>
</dbReference>
<feature type="transmembrane region" description="Helical" evidence="8">
    <location>
        <begin position="86"/>
        <end position="104"/>
    </location>
</feature>
<keyword evidence="10" id="KW-1185">Reference proteome</keyword>
<protein>
    <submittedName>
        <fullName evidence="9">Iron complex transport system permease protein</fullName>
    </submittedName>
</protein>
<feature type="transmembrane region" description="Helical" evidence="8">
    <location>
        <begin position="223"/>
        <end position="248"/>
    </location>
</feature>
<comment type="caution">
    <text evidence="9">The sequence shown here is derived from an EMBL/GenBank/DDBJ whole genome shotgun (WGS) entry which is preliminary data.</text>
</comment>
<dbReference type="EMBL" id="SLZR01000013">
    <property type="protein sequence ID" value="TCS38980.1"/>
    <property type="molecule type" value="Genomic_DNA"/>
</dbReference>
<comment type="subcellular location">
    <subcellularLocation>
        <location evidence="1">Cell membrane</location>
        <topology evidence="1">Multi-pass membrane protein</topology>
    </subcellularLocation>
</comment>
<comment type="similarity">
    <text evidence="2">Belongs to the binding-protein-dependent transport system permease family. FecCD subfamily.</text>
</comment>
<evidence type="ECO:0000313" key="9">
    <source>
        <dbReference type="EMBL" id="TCS38980.1"/>
    </source>
</evidence>
<accession>A0A4V2UJ77</accession>
<dbReference type="InterPro" id="IPR037294">
    <property type="entry name" value="ABC_BtuC-like"/>
</dbReference>
<dbReference type="GO" id="GO:0033214">
    <property type="term" value="P:siderophore-iron import into cell"/>
    <property type="evidence" value="ECO:0007669"/>
    <property type="project" value="TreeGrafter"/>
</dbReference>
<feature type="transmembrane region" description="Helical" evidence="8">
    <location>
        <begin position="268"/>
        <end position="287"/>
    </location>
</feature>
<dbReference type="Proteomes" id="UP000295793">
    <property type="component" value="Unassembled WGS sequence"/>
</dbReference>
<evidence type="ECO:0000256" key="4">
    <source>
        <dbReference type="ARBA" id="ARBA00022475"/>
    </source>
</evidence>
<evidence type="ECO:0000256" key="7">
    <source>
        <dbReference type="ARBA" id="ARBA00023136"/>
    </source>
</evidence>
<evidence type="ECO:0000256" key="1">
    <source>
        <dbReference type="ARBA" id="ARBA00004651"/>
    </source>
</evidence>
<dbReference type="CDD" id="cd06550">
    <property type="entry name" value="TM_ABC_iron-siderophores_like"/>
    <property type="match status" value="1"/>
</dbReference>
<dbReference type="Gene3D" id="1.10.3470.10">
    <property type="entry name" value="ABC transporter involved in vitamin B12 uptake, BtuC"/>
    <property type="match status" value="1"/>
</dbReference>
<dbReference type="RefSeq" id="WP_132702440.1">
    <property type="nucleotide sequence ID" value="NZ_SLZR01000013.1"/>
</dbReference>
<dbReference type="GO" id="GO:0022857">
    <property type="term" value="F:transmembrane transporter activity"/>
    <property type="evidence" value="ECO:0007669"/>
    <property type="project" value="InterPro"/>
</dbReference>
<evidence type="ECO:0000313" key="10">
    <source>
        <dbReference type="Proteomes" id="UP000295793"/>
    </source>
</evidence>
<feature type="transmembrane region" description="Helical" evidence="8">
    <location>
        <begin position="56"/>
        <end position="77"/>
    </location>
</feature>
<dbReference type="FunFam" id="1.10.3470.10:FF:000001">
    <property type="entry name" value="Vitamin B12 ABC transporter permease BtuC"/>
    <property type="match status" value="1"/>
</dbReference>
<sequence length="319" mass="33656">MRATLGLPVLLLLVALLIVASFMLGAVPIPLAEILKIGQADFAHSFTLYQYRLPRAVLAVLVGGMMALAGALVQGVIRNPLASPDVLGISNGAGLLAVCFITLFPQSSAGAIPLVALLGSAMAALLLWLLVGRYPSETRLALTGVALAAFFAACIDFVMLLNPQEINTALLWLTGSLWGRNWVQVQLLLPWLLLVPVALLLVKPLNLLALDEQNARSMGVNVPLVRFAALALAVCLSGAGVAVCGPVGFLGLIAPHVTRRLLGSRHQLLLPGSFLVGAILLLFADLVGRVIDPPIEIPAGIVTAILGAPYFLWLLFRIK</sequence>
<dbReference type="SUPFAM" id="SSF81345">
    <property type="entry name" value="ABC transporter involved in vitamin B12 uptake, BtuC"/>
    <property type="match status" value="1"/>
</dbReference>
<evidence type="ECO:0000256" key="2">
    <source>
        <dbReference type="ARBA" id="ARBA00007935"/>
    </source>
</evidence>
<proteinExistence type="inferred from homology"/>
<keyword evidence="3" id="KW-0813">Transport</keyword>
<reference evidence="9 10" key="1">
    <citation type="submission" date="2019-03" db="EMBL/GenBank/DDBJ databases">
        <title>Genomic Encyclopedia of Archaeal and Bacterial Type Strains, Phase II (KMG-II): from individual species to whole genera.</title>
        <authorList>
            <person name="Goeker M."/>
        </authorList>
    </citation>
    <scope>NUCLEOTIDE SEQUENCE [LARGE SCALE GENOMIC DNA]</scope>
    <source>
        <strain evidence="9 10">DSM 15388</strain>
    </source>
</reference>
<feature type="transmembrane region" description="Helical" evidence="8">
    <location>
        <begin position="110"/>
        <end position="131"/>
    </location>
</feature>
<evidence type="ECO:0000256" key="6">
    <source>
        <dbReference type="ARBA" id="ARBA00022989"/>
    </source>
</evidence>
<dbReference type="OrthoDB" id="9055647at2"/>
<evidence type="ECO:0000256" key="5">
    <source>
        <dbReference type="ARBA" id="ARBA00022692"/>
    </source>
</evidence>
<feature type="transmembrane region" description="Helical" evidence="8">
    <location>
        <begin position="140"/>
        <end position="161"/>
    </location>
</feature>
<keyword evidence="5 8" id="KW-0812">Transmembrane</keyword>
<dbReference type="GO" id="GO:0005886">
    <property type="term" value="C:plasma membrane"/>
    <property type="evidence" value="ECO:0007669"/>
    <property type="project" value="UniProtKB-SubCell"/>
</dbReference>
<keyword evidence="4" id="KW-1003">Cell membrane</keyword>
<name>A0A4V2UJ77_9GAMM</name>
<feature type="transmembrane region" description="Helical" evidence="8">
    <location>
        <begin position="299"/>
        <end position="316"/>
    </location>
</feature>
<keyword evidence="6 8" id="KW-1133">Transmembrane helix</keyword>
<keyword evidence="7 8" id="KW-0472">Membrane</keyword>
<evidence type="ECO:0000256" key="3">
    <source>
        <dbReference type="ARBA" id="ARBA00022448"/>
    </source>
</evidence>
<dbReference type="Pfam" id="PF01032">
    <property type="entry name" value="FecCD"/>
    <property type="match status" value="1"/>
</dbReference>
<dbReference type="AlphaFoldDB" id="A0A4V2UJ77"/>
<dbReference type="InterPro" id="IPR000522">
    <property type="entry name" value="ABC_transptr_permease_BtuC"/>
</dbReference>
<organism evidence="9 10">
    <name type="scientific">Reinekea marinisedimentorum</name>
    <dbReference type="NCBI Taxonomy" id="230495"/>
    <lineage>
        <taxon>Bacteria</taxon>
        <taxon>Pseudomonadati</taxon>
        <taxon>Pseudomonadota</taxon>
        <taxon>Gammaproteobacteria</taxon>
        <taxon>Oceanospirillales</taxon>
        <taxon>Saccharospirillaceae</taxon>
        <taxon>Reinekea</taxon>
    </lineage>
</organism>
<feature type="transmembrane region" description="Helical" evidence="8">
    <location>
        <begin position="181"/>
        <end position="202"/>
    </location>
</feature>
<gene>
    <name evidence="9" type="ORF">BCF53_11326</name>
</gene>
<dbReference type="PANTHER" id="PTHR30472:SF37">
    <property type="entry name" value="FE(3+) DICITRATE TRANSPORT SYSTEM PERMEASE PROTEIN FECD-RELATED"/>
    <property type="match status" value="1"/>
</dbReference>
<evidence type="ECO:0000256" key="8">
    <source>
        <dbReference type="SAM" id="Phobius"/>
    </source>
</evidence>